<dbReference type="AlphaFoldDB" id="A0A0E0MYT7"/>
<dbReference type="Gramene" id="ORUFI01G24260.1">
    <property type="protein sequence ID" value="ORUFI01G24260.1"/>
    <property type="gene ID" value="ORUFI01G24260"/>
</dbReference>
<protein>
    <submittedName>
        <fullName evidence="1">Uncharacterized protein</fullName>
    </submittedName>
</protein>
<dbReference type="EnsemblPlants" id="ORUFI01G24260.1">
    <property type="protein sequence ID" value="ORUFI01G24260.1"/>
    <property type="gene ID" value="ORUFI01G24260"/>
</dbReference>
<name>A0A0E0MYT7_ORYRU</name>
<organism evidence="1 2">
    <name type="scientific">Oryza rufipogon</name>
    <name type="common">Brownbeard rice</name>
    <name type="synonym">Asian wild rice</name>
    <dbReference type="NCBI Taxonomy" id="4529"/>
    <lineage>
        <taxon>Eukaryota</taxon>
        <taxon>Viridiplantae</taxon>
        <taxon>Streptophyta</taxon>
        <taxon>Embryophyta</taxon>
        <taxon>Tracheophyta</taxon>
        <taxon>Spermatophyta</taxon>
        <taxon>Magnoliopsida</taxon>
        <taxon>Liliopsida</taxon>
        <taxon>Poales</taxon>
        <taxon>Poaceae</taxon>
        <taxon>BOP clade</taxon>
        <taxon>Oryzoideae</taxon>
        <taxon>Oryzeae</taxon>
        <taxon>Oryzinae</taxon>
        <taxon>Oryza</taxon>
    </lineage>
</organism>
<dbReference type="STRING" id="4529.A0A0E0MYT7"/>
<reference evidence="2" key="1">
    <citation type="submission" date="2013-06" db="EMBL/GenBank/DDBJ databases">
        <authorList>
            <person name="Zhao Q."/>
        </authorList>
    </citation>
    <scope>NUCLEOTIDE SEQUENCE</scope>
    <source>
        <strain evidence="2">cv. W1943</strain>
    </source>
</reference>
<evidence type="ECO:0000313" key="2">
    <source>
        <dbReference type="Proteomes" id="UP000008022"/>
    </source>
</evidence>
<evidence type="ECO:0000313" key="1">
    <source>
        <dbReference type="EnsemblPlants" id="ORUFI01G24260.1"/>
    </source>
</evidence>
<proteinExistence type="predicted"/>
<sequence length="114" mass="13157">MSPYMSVNKIANMSPSFEQVPWHQYPCAPDRKNYHKVYDPPCPLSSCVFPDKHVVDFWMKNLKSILCVCSQLTKFMFYNLHGVVLSDLAFIKAVMGTTRLLKEIKIFICPVLQP</sequence>
<reference evidence="1" key="2">
    <citation type="submission" date="2015-06" db="UniProtKB">
        <authorList>
            <consortium name="EnsemblPlants"/>
        </authorList>
    </citation>
    <scope>IDENTIFICATION</scope>
</reference>
<dbReference type="Proteomes" id="UP000008022">
    <property type="component" value="Unassembled WGS sequence"/>
</dbReference>
<accession>A0A0E0MYT7</accession>
<keyword evidence="2" id="KW-1185">Reference proteome</keyword>
<dbReference type="HOGENOM" id="CLU_2125129_0_0_1"/>